<evidence type="ECO:0000259" key="8">
    <source>
        <dbReference type="Pfam" id="PF00408"/>
    </source>
</evidence>
<name>A0ABV8LHW6_9ACTN</name>
<comment type="cofactor">
    <cofactor evidence="1">
        <name>Mg(2+)</name>
        <dbReference type="ChEBI" id="CHEBI:18420"/>
    </cofactor>
</comment>
<feature type="domain" description="Alpha-D-phosphohexomutase alpha/beta/alpha" evidence="11">
    <location>
        <begin position="336"/>
        <end position="444"/>
    </location>
</feature>
<dbReference type="InterPro" id="IPR005843">
    <property type="entry name" value="A-D-PHexomutase_C"/>
</dbReference>
<dbReference type="CDD" id="cd05799">
    <property type="entry name" value="PGM2"/>
    <property type="match status" value="1"/>
</dbReference>
<dbReference type="Gene3D" id="3.40.120.10">
    <property type="entry name" value="Alpha-D-Glucose-1,6-Bisphosphate, subunit A, domain 3"/>
    <property type="match status" value="3"/>
</dbReference>
<dbReference type="InterPro" id="IPR016066">
    <property type="entry name" value="A-D-PHexomutase_CS"/>
</dbReference>
<evidence type="ECO:0000256" key="1">
    <source>
        <dbReference type="ARBA" id="ARBA00001946"/>
    </source>
</evidence>
<evidence type="ECO:0000259" key="9">
    <source>
        <dbReference type="Pfam" id="PF02878"/>
    </source>
</evidence>
<evidence type="ECO:0000256" key="2">
    <source>
        <dbReference type="ARBA" id="ARBA00010231"/>
    </source>
</evidence>
<organism evidence="12 13">
    <name type="scientific">Hamadaea flava</name>
    <dbReference type="NCBI Taxonomy" id="1742688"/>
    <lineage>
        <taxon>Bacteria</taxon>
        <taxon>Bacillati</taxon>
        <taxon>Actinomycetota</taxon>
        <taxon>Actinomycetes</taxon>
        <taxon>Micromonosporales</taxon>
        <taxon>Micromonosporaceae</taxon>
        <taxon>Hamadaea</taxon>
    </lineage>
</organism>
<dbReference type="PANTHER" id="PTHR45745:SF1">
    <property type="entry name" value="PHOSPHOGLUCOMUTASE 2B-RELATED"/>
    <property type="match status" value="1"/>
</dbReference>
<dbReference type="Pfam" id="PF02879">
    <property type="entry name" value="PGM_PMM_II"/>
    <property type="match status" value="1"/>
</dbReference>
<gene>
    <name evidence="12" type="ORF">ACFOZ4_07040</name>
</gene>
<keyword evidence="5 7" id="KW-0460">Magnesium</keyword>
<dbReference type="SUPFAM" id="SSF55957">
    <property type="entry name" value="Phosphoglucomutase, C-terminal domain"/>
    <property type="match status" value="1"/>
</dbReference>
<dbReference type="Pfam" id="PF00408">
    <property type="entry name" value="PGM_PMM_IV"/>
    <property type="match status" value="1"/>
</dbReference>
<dbReference type="InterPro" id="IPR016055">
    <property type="entry name" value="A-D-PHexomutase_a/b/a-I/II/III"/>
</dbReference>
<dbReference type="Proteomes" id="UP001595816">
    <property type="component" value="Unassembled WGS sequence"/>
</dbReference>
<protein>
    <submittedName>
        <fullName evidence="12">Phospho-sugar mutase</fullName>
        <ecNumber evidence="12">5.4.2.-</ecNumber>
    </submittedName>
</protein>
<dbReference type="InterPro" id="IPR005846">
    <property type="entry name" value="A-D-PHexomutase_a/b/a-III"/>
</dbReference>
<reference evidence="13" key="1">
    <citation type="journal article" date="2019" name="Int. J. Syst. Evol. Microbiol.">
        <title>The Global Catalogue of Microorganisms (GCM) 10K type strain sequencing project: providing services to taxonomists for standard genome sequencing and annotation.</title>
        <authorList>
            <consortium name="The Broad Institute Genomics Platform"/>
            <consortium name="The Broad Institute Genome Sequencing Center for Infectious Disease"/>
            <person name="Wu L."/>
            <person name="Ma J."/>
        </authorList>
    </citation>
    <scope>NUCLEOTIDE SEQUENCE [LARGE SCALE GENOMIC DNA]</scope>
    <source>
        <strain evidence="13">CGMCC 4.7289</strain>
    </source>
</reference>
<comment type="caution">
    <text evidence="12">The sequence shown here is derived from an EMBL/GenBank/DDBJ whole genome shotgun (WGS) entry which is preliminary data.</text>
</comment>
<keyword evidence="3" id="KW-0597">Phosphoprotein</keyword>
<dbReference type="InterPro" id="IPR036900">
    <property type="entry name" value="A-D-PHexomutase_C_sf"/>
</dbReference>
<feature type="domain" description="Alpha-D-phosphohexomutase alpha/beta/alpha" evidence="9">
    <location>
        <begin position="56"/>
        <end position="172"/>
    </location>
</feature>
<dbReference type="InterPro" id="IPR005844">
    <property type="entry name" value="A-D-PHexomutase_a/b/a-I"/>
</dbReference>
<dbReference type="InterPro" id="IPR005845">
    <property type="entry name" value="A-D-PHexomutase_a/b/a-II"/>
</dbReference>
<accession>A0ABV8LHW6</accession>
<sequence>MTDHTAPDPALTESLLASVRAWIDDDPDPADRDELTALLDAGDTAELADRFSGPLTFGTAGLRGPLRAGPNGMNLAVVRQAAAGLISWLLANETTAAEPIVIGYDARRGSKQFAEETARVATGAGLRALVMPRNLPTPLLAFAVRHLGGSAGVMVTASHNPPQDNGYKVYLGARLGGALGAGAQIVPPVDGEISDRIATVTKLADLPLGDAGELLDESIVTAYLDRAASTVDADGPRDLVVAYTPMHGVGGQVAADAFVRAGFAEPHHVDAQWTPDGTFPTVSFPNPEEPGAMDRVIALAKQVNADIAIASDPDADRCAVAIPAPASPGGWRMLRGDEVGVLLADHLMRRGRRGTYATTIVSSSLLKTLTAERGLGYAETLTGFKWISRSAADLCFGYEEALGYCVDPDGVRDKDGITAALMVAELAAGLKAERRTLADRLDEIAAQHGVYATDQLSVRVDDLTEISDAMARLRSKTPTTLLDEPVSSAEDLLPDADVVILRTGECRVVVRPSGTEPKLKAYLEVREAVVDGDLAAARERASAALTALRTETAAALGIWSVAP</sequence>
<keyword evidence="4 7" id="KW-0479">Metal-binding</keyword>
<keyword evidence="13" id="KW-1185">Reference proteome</keyword>
<dbReference type="Pfam" id="PF02878">
    <property type="entry name" value="PGM_PMM_I"/>
    <property type="match status" value="1"/>
</dbReference>
<feature type="domain" description="Alpha-D-phosphohexomutase alpha/beta/alpha" evidence="10">
    <location>
        <begin position="222"/>
        <end position="321"/>
    </location>
</feature>
<dbReference type="SUPFAM" id="SSF53738">
    <property type="entry name" value="Phosphoglucomutase, first 3 domains"/>
    <property type="match status" value="3"/>
</dbReference>
<dbReference type="PROSITE" id="PS00710">
    <property type="entry name" value="PGM_PMM"/>
    <property type="match status" value="1"/>
</dbReference>
<dbReference type="EMBL" id="JBHSAY010000005">
    <property type="protein sequence ID" value="MFC4130354.1"/>
    <property type="molecule type" value="Genomic_DNA"/>
</dbReference>
<dbReference type="Gene3D" id="3.30.310.50">
    <property type="entry name" value="Alpha-D-phosphohexomutase, C-terminal domain"/>
    <property type="match status" value="1"/>
</dbReference>
<dbReference type="InterPro" id="IPR005841">
    <property type="entry name" value="Alpha-D-phosphohexomutase_SF"/>
</dbReference>
<dbReference type="Pfam" id="PF02880">
    <property type="entry name" value="PGM_PMM_III"/>
    <property type="match status" value="1"/>
</dbReference>
<proteinExistence type="inferred from homology"/>
<evidence type="ECO:0000256" key="3">
    <source>
        <dbReference type="ARBA" id="ARBA00022553"/>
    </source>
</evidence>
<evidence type="ECO:0000256" key="6">
    <source>
        <dbReference type="ARBA" id="ARBA00023235"/>
    </source>
</evidence>
<evidence type="ECO:0000256" key="4">
    <source>
        <dbReference type="ARBA" id="ARBA00022723"/>
    </source>
</evidence>
<comment type="similarity">
    <text evidence="2 7">Belongs to the phosphohexose mutase family.</text>
</comment>
<evidence type="ECO:0000256" key="5">
    <source>
        <dbReference type="ARBA" id="ARBA00022842"/>
    </source>
</evidence>
<dbReference type="PANTHER" id="PTHR45745">
    <property type="entry name" value="PHOSPHOMANNOMUTASE 45A"/>
    <property type="match status" value="1"/>
</dbReference>
<evidence type="ECO:0000313" key="13">
    <source>
        <dbReference type="Proteomes" id="UP001595816"/>
    </source>
</evidence>
<evidence type="ECO:0000256" key="7">
    <source>
        <dbReference type="RuleBase" id="RU004326"/>
    </source>
</evidence>
<evidence type="ECO:0000259" key="10">
    <source>
        <dbReference type="Pfam" id="PF02879"/>
    </source>
</evidence>
<keyword evidence="6 12" id="KW-0413">Isomerase</keyword>
<dbReference type="GO" id="GO:0016853">
    <property type="term" value="F:isomerase activity"/>
    <property type="evidence" value="ECO:0007669"/>
    <property type="project" value="UniProtKB-KW"/>
</dbReference>
<dbReference type="RefSeq" id="WP_253758051.1">
    <property type="nucleotide sequence ID" value="NZ_JAMZDZ010000001.1"/>
</dbReference>
<dbReference type="PRINTS" id="PR00509">
    <property type="entry name" value="PGMPMM"/>
</dbReference>
<feature type="domain" description="Alpha-D-phosphohexomutase C-terminal" evidence="8">
    <location>
        <begin position="484"/>
        <end position="537"/>
    </location>
</feature>
<dbReference type="EC" id="5.4.2.-" evidence="12"/>
<evidence type="ECO:0000259" key="11">
    <source>
        <dbReference type="Pfam" id="PF02880"/>
    </source>
</evidence>
<evidence type="ECO:0000313" key="12">
    <source>
        <dbReference type="EMBL" id="MFC4130354.1"/>
    </source>
</evidence>